<keyword evidence="2" id="KW-0235">DNA replication</keyword>
<dbReference type="InterPro" id="IPR044947">
    <property type="entry name" value="Phage_T4_Gp32_ssDNA-bd_sf"/>
</dbReference>
<dbReference type="Gene3D" id="3.90.198.10">
    <property type="entry name" value="Replication Fork Single-Stranded Dna Binding Protein"/>
    <property type="match status" value="1"/>
</dbReference>
<dbReference type="GO" id="GO:0039693">
    <property type="term" value="P:viral DNA genome replication"/>
    <property type="evidence" value="ECO:0007669"/>
    <property type="project" value="UniProtKB-KW"/>
</dbReference>
<protein>
    <recommendedName>
        <fullName evidence="3">Bacteriophage T4 Gp32 single-stranded DNA-binding domain-containing protein</fullName>
    </recommendedName>
</protein>
<dbReference type="SUPFAM" id="SSF50249">
    <property type="entry name" value="Nucleic acid-binding proteins"/>
    <property type="match status" value="1"/>
</dbReference>
<feature type="non-terminal residue" evidence="4">
    <location>
        <position position="161"/>
    </location>
</feature>
<keyword evidence="2" id="KW-1194">Viral DNA replication</keyword>
<reference evidence="4" key="1">
    <citation type="submission" date="2018-05" db="EMBL/GenBank/DDBJ databases">
        <authorList>
            <person name="Lanie J.A."/>
            <person name="Ng W.-L."/>
            <person name="Kazmierczak K.M."/>
            <person name="Andrzejewski T.M."/>
            <person name="Davidsen T.M."/>
            <person name="Wayne K.J."/>
            <person name="Tettelin H."/>
            <person name="Glass J.I."/>
            <person name="Rusch D."/>
            <person name="Podicherti R."/>
            <person name="Tsui H.-C.T."/>
            <person name="Winkler M.E."/>
        </authorList>
    </citation>
    <scope>NUCLEOTIDE SEQUENCE</scope>
</reference>
<evidence type="ECO:0000256" key="2">
    <source>
        <dbReference type="ARBA" id="ARBA00023109"/>
    </source>
</evidence>
<evidence type="ECO:0000256" key="1">
    <source>
        <dbReference type="ARBA" id="ARBA00022491"/>
    </source>
</evidence>
<sequence>MSGFASMKTNRQSFLDSLSTELEKTQTNNSNSFEDERIWKCERDKSGNGYAVIRFLPPIEGESTPWVRIFSHGFQGTGGWYIENSLTTFNEKDPVSEYNTSLWNNGTEAGKEIARKQKRRLNYFSNIYVIEDPSNPQNNGQVRLFKYGKKIFDKINDLMNP</sequence>
<feature type="domain" description="Bacteriophage T4 Gp32 single-stranded DNA-binding" evidence="3">
    <location>
        <begin position="47"/>
        <end position="161"/>
    </location>
</feature>
<gene>
    <name evidence="4" type="ORF">METZ01_LOCUS359701</name>
</gene>
<evidence type="ECO:0000313" key="4">
    <source>
        <dbReference type="EMBL" id="SVD06847.1"/>
    </source>
</evidence>
<dbReference type="GO" id="GO:0003697">
    <property type="term" value="F:single-stranded DNA binding"/>
    <property type="evidence" value="ECO:0007669"/>
    <property type="project" value="InterPro"/>
</dbReference>
<evidence type="ECO:0000259" key="3">
    <source>
        <dbReference type="Pfam" id="PF08804"/>
    </source>
</evidence>
<proteinExistence type="predicted"/>
<keyword evidence="1" id="KW-0678">Repressor</keyword>
<dbReference type="InterPro" id="IPR012340">
    <property type="entry name" value="NA-bd_OB-fold"/>
</dbReference>
<dbReference type="EMBL" id="UINC01127613">
    <property type="protein sequence ID" value="SVD06847.1"/>
    <property type="molecule type" value="Genomic_DNA"/>
</dbReference>
<dbReference type="Pfam" id="PF08804">
    <property type="entry name" value="gp32"/>
    <property type="match status" value="1"/>
</dbReference>
<accession>A0A382SC93</accession>
<dbReference type="InterPro" id="IPR012339">
    <property type="entry name" value="Phage_T4_Gp32_ssDNA-bd"/>
</dbReference>
<name>A0A382SC93_9ZZZZ</name>
<dbReference type="AlphaFoldDB" id="A0A382SC93"/>
<organism evidence="4">
    <name type="scientific">marine metagenome</name>
    <dbReference type="NCBI Taxonomy" id="408172"/>
    <lineage>
        <taxon>unclassified sequences</taxon>
        <taxon>metagenomes</taxon>
        <taxon>ecological metagenomes</taxon>
    </lineage>
</organism>